<comment type="catalytic activity">
    <reaction evidence="20">
        <text>ATP + (deoxyribonucleotide)n-3'-hydroxyl + 5'-phospho-(deoxyribonucleotide)m = (deoxyribonucleotide)n+m + AMP + diphosphate.</text>
        <dbReference type="EC" id="6.5.1.1"/>
    </reaction>
</comment>
<comment type="caution">
    <text evidence="24">The sequence shown here is derived from an EMBL/GenBank/DDBJ whole genome shotgun (WGS) entry which is preliminary data.</text>
</comment>
<dbReference type="InterPro" id="IPR014143">
    <property type="entry name" value="NHEJ_ligase_prk"/>
</dbReference>
<dbReference type="PROSITE" id="PS50160">
    <property type="entry name" value="DNA_LIGASE_A3"/>
    <property type="match status" value="1"/>
</dbReference>
<dbReference type="AlphaFoldDB" id="K1KX66"/>
<dbReference type="GO" id="GO:0003677">
    <property type="term" value="F:DNA binding"/>
    <property type="evidence" value="ECO:0007669"/>
    <property type="project" value="UniProtKB-KW"/>
</dbReference>
<evidence type="ECO:0000256" key="3">
    <source>
        <dbReference type="ARBA" id="ARBA00022598"/>
    </source>
</evidence>
<dbReference type="NCBIfam" id="NF007211">
    <property type="entry name" value="PRK09633.1"/>
    <property type="match status" value="1"/>
</dbReference>
<keyword evidence="10" id="KW-0378">Hydrolase</keyword>
<evidence type="ECO:0000256" key="15">
    <source>
        <dbReference type="ARBA" id="ARBA00023172"/>
    </source>
</evidence>
<dbReference type="NCBIfam" id="TIGR02776">
    <property type="entry name" value="NHEJ_ligase_prk"/>
    <property type="match status" value="1"/>
</dbReference>
<keyword evidence="5" id="KW-0548">Nucleotidyltransferase</keyword>
<protein>
    <recommendedName>
        <fullName evidence="2">DNA ligase (ATP)</fullName>
        <ecNumber evidence="2">6.5.1.1</ecNumber>
    </recommendedName>
    <alternativeName>
        <fullName evidence="19">NHEJ DNA polymerase</fullName>
    </alternativeName>
</protein>
<evidence type="ECO:0000256" key="10">
    <source>
        <dbReference type="ARBA" id="ARBA00022801"/>
    </source>
</evidence>
<dbReference type="Pfam" id="PF21686">
    <property type="entry name" value="LigD_Prim-Pol"/>
    <property type="match status" value="1"/>
</dbReference>
<dbReference type="GO" id="GO:0006281">
    <property type="term" value="P:DNA repair"/>
    <property type="evidence" value="ECO:0007669"/>
    <property type="project" value="UniProtKB-KW"/>
</dbReference>
<keyword evidence="12" id="KW-0067">ATP-binding</keyword>
<dbReference type="CDD" id="cd07906">
    <property type="entry name" value="Adenylation_DNA_ligase_LigD_LigC"/>
    <property type="match status" value="1"/>
</dbReference>
<evidence type="ECO:0000256" key="5">
    <source>
        <dbReference type="ARBA" id="ARBA00022695"/>
    </source>
</evidence>
<keyword evidence="15" id="KW-0233">DNA recombination</keyword>
<dbReference type="GO" id="GO:0006310">
    <property type="term" value="P:DNA recombination"/>
    <property type="evidence" value="ECO:0007669"/>
    <property type="project" value="UniProtKB-KW"/>
</dbReference>
<dbReference type="PATRIC" id="fig|1224748.3.peg.2562"/>
<dbReference type="Gene3D" id="3.30.470.30">
    <property type="entry name" value="DNA ligase/mRNA capping enzyme"/>
    <property type="match status" value="1"/>
</dbReference>
<keyword evidence="11" id="KW-0269">Exonuclease</keyword>
<name>K1KX66_9BACL</name>
<evidence type="ECO:0000256" key="11">
    <source>
        <dbReference type="ARBA" id="ARBA00022839"/>
    </source>
</evidence>
<reference evidence="24 25" key="1">
    <citation type="journal article" date="2012" name="J. Bacteriol.">
        <title>Draft Genome Sequence of Bacillus isronensis Strain B3W22, Isolated from the Upper Atmosphere.</title>
        <authorList>
            <person name="Shivaji S."/>
            <person name="Ara S."/>
            <person name="Singh S.K."/>
            <person name="Bandi S."/>
            <person name="Singh A."/>
            <person name="Pinnaka A.K."/>
        </authorList>
    </citation>
    <scope>NUCLEOTIDE SEQUENCE [LARGE SCALE GENOMIC DNA]</scope>
    <source>
        <strain evidence="24 25">B3W22</strain>
    </source>
</reference>
<dbReference type="PANTHER" id="PTHR42705">
    <property type="entry name" value="BIFUNCTIONAL NON-HOMOLOGOUS END JOINING PROTEIN LIGD"/>
    <property type="match status" value="1"/>
</dbReference>
<keyword evidence="18" id="KW-0511">Multifunctional enzyme</keyword>
<evidence type="ECO:0000256" key="6">
    <source>
        <dbReference type="ARBA" id="ARBA00022722"/>
    </source>
</evidence>
<evidence type="ECO:0000256" key="17">
    <source>
        <dbReference type="ARBA" id="ARBA00023211"/>
    </source>
</evidence>
<evidence type="ECO:0000256" key="8">
    <source>
        <dbReference type="ARBA" id="ARBA00022741"/>
    </source>
</evidence>
<dbReference type="InterPro" id="IPR012310">
    <property type="entry name" value="DNA_ligase_ATP-dep_cent"/>
</dbReference>
<dbReference type="NCBIfam" id="TIGR02779">
    <property type="entry name" value="NHEJ_ligase_lig"/>
    <property type="match status" value="1"/>
</dbReference>
<keyword evidence="4" id="KW-0808">Transferase</keyword>
<comment type="similarity">
    <text evidence="21">In the C-terminal section; belongs to the ATP-dependent DNA ligase family.</text>
</comment>
<dbReference type="Proteomes" id="UP000004738">
    <property type="component" value="Unassembled WGS sequence"/>
</dbReference>
<evidence type="ECO:0000256" key="19">
    <source>
        <dbReference type="ARBA" id="ARBA00029943"/>
    </source>
</evidence>
<evidence type="ECO:0000256" key="9">
    <source>
        <dbReference type="ARBA" id="ARBA00022763"/>
    </source>
</evidence>
<dbReference type="GO" id="GO:0005524">
    <property type="term" value="F:ATP binding"/>
    <property type="evidence" value="ECO:0007669"/>
    <property type="project" value="UniProtKB-KW"/>
</dbReference>
<dbReference type="SUPFAM" id="SSF56091">
    <property type="entry name" value="DNA ligase/mRNA capping enzyme, catalytic domain"/>
    <property type="match status" value="1"/>
</dbReference>
<dbReference type="GO" id="GO:0046872">
    <property type="term" value="F:metal ion binding"/>
    <property type="evidence" value="ECO:0007669"/>
    <property type="project" value="UniProtKB-KW"/>
</dbReference>
<dbReference type="EMBL" id="AMCK01000014">
    <property type="protein sequence ID" value="EKB44492.1"/>
    <property type="molecule type" value="Genomic_DNA"/>
</dbReference>
<keyword evidence="3 24" id="KW-0436">Ligase</keyword>
<evidence type="ECO:0000256" key="16">
    <source>
        <dbReference type="ARBA" id="ARBA00023204"/>
    </source>
</evidence>
<keyword evidence="9" id="KW-0227">DNA damage</keyword>
<dbReference type="NCBIfam" id="TIGR02778">
    <property type="entry name" value="ligD_pol"/>
    <property type="match status" value="1"/>
</dbReference>
<evidence type="ECO:0000313" key="25">
    <source>
        <dbReference type="Proteomes" id="UP000004738"/>
    </source>
</evidence>
<evidence type="ECO:0000256" key="18">
    <source>
        <dbReference type="ARBA" id="ARBA00023268"/>
    </source>
</evidence>
<comment type="similarity">
    <text evidence="22">In the N-terminal section; belongs to the LigD polymerase family.</text>
</comment>
<sequence length="617" mass="71822">MKVGLYVKPMLLTDVPDIPLGDDWLYEAKYDGYRCILVWDKGKNIPELKSRNGNVLNEKFPEIIRFCKSIYAEIEPYLPLIFDGEIVYLINHFQSKFSFVQKRGKMTNQKNIESNSKTFPCHYIVFDLLRLKGKDKGNSRLTTRKQLLSDLFERLNLLDTVQYNDSKRLQAIDVFENPHLLWQKVTSHNGEGIIAKKRSSKWLENTRTKSWQKIKNWKHVNVILTKFDQLNGFFNGAIYQEDMLMEVVSFKHGLSEEESKTLIAFFKSKGTVKEKSIFEIPPSICVTVACIDFDGSKLREPRFHSFQHYLDVSECNWQQMQRQLNPIPESVIVTHPDKPVFPASHITKDDYLYYLQKVAPMMMPFLQDRLLTVIRYPHGVPGESFYQKNYIENLPEFITTPLVDDTHFILCNNLESLLWLGNQLALEFHIPFQPVSSEQPTEIVFDLDPPSVHEFGLAVDAAVKFKTIMDYFKLTSFIKTSGGKGMQIYIPLPLHTFSYEDTGVFTEFICRFLVQQFPDSFTIERMKKNRGKRLYLDYVQHREGKTIVAPYSPRGNNKGLIATPLLWEEVNEKLTPDLFTIPNIIKRLERMADPFKNFREVGERQPFQAALDQITGK</sequence>
<proteinExistence type="inferred from homology"/>
<dbReference type="Pfam" id="PF01068">
    <property type="entry name" value="DNA_ligase_A_M"/>
    <property type="match status" value="1"/>
</dbReference>
<evidence type="ECO:0000256" key="4">
    <source>
        <dbReference type="ARBA" id="ARBA00022679"/>
    </source>
</evidence>
<dbReference type="InterPro" id="IPR014146">
    <property type="entry name" value="LigD_ligase_dom"/>
</dbReference>
<dbReference type="GO" id="GO:0004527">
    <property type="term" value="F:exonuclease activity"/>
    <property type="evidence" value="ECO:0007669"/>
    <property type="project" value="UniProtKB-KW"/>
</dbReference>
<dbReference type="GO" id="GO:0003910">
    <property type="term" value="F:DNA ligase (ATP) activity"/>
    <property type="evidence" value="ECO:0007669"/>
    <property type="project" value="UniProtKB-EC"/>
</dbReference>
<accession>K1KX66</accession>
<evidence type="ECO:0000259" key="23">
    <source>
        <dbReference type="PROSITE" id="PS50160"/>
    </source>
</evidence>
<evidence type="ECO:0000256" key="21">
    <source>
        <dbReference type="ARBA" id="ARBA00049981"/>
    </source>
</evidence>
<dbReference type="EC" id="6.5.1.1" evidence="2"/>
<evidence type="ECO:0000256" key="7">
    <source>
        <dbReference type="ARBA" id="ARBA00022723"/>
    </source>
</evidence>
<feature type="domain" description="ATP-dependent DNA ligase family profile" evidence="23">
    <location>
        <begin position="114"/>
        <end position="239"/>
    </location>
</feature>
<dbReference type="GO" id="GO:0003887">
    <property type="term" value="F:DNA-directed DNA polymerase activity"/>
    <property type="evidence" value="ECO:0007669"/>
    <property type="project" value="UniProtKB-KW"/>
</dbReference>
<evidence type="ECO:0000256" key="2">
    <source>
        <dbReference type="ARBA" id="ARBA00012727"/>
    </source>
</evidence>
<keyword evidence="13" id="KW-0239">DNA-directed DNA polymerase</keyword>
<evidence type="ECO:0000256" key="22">
    <source>
        <dbReference type="ARBA" id="ARBA00049990"/>
    </source>
</evidence>
<keyword evidence="16" id="KW-0234">DNA repair</keyword>
<evidence type="ECO:0000256" key="14">
    <source>
        <dbReference type="ARBA" id="ARBA00023125"/>
    </source>
</evidence>
<dbReference type="InterPro" id="IPR014145">
    <property type="entry name" value="LigD_pol_dom"/>
</dbReference>
<dbReference type="PANTHER" id="PTHR42705:SF2">
    <property type="entry name" value="BIFUNCTIONAL NON-HOMOLOGOUS END JOINING PROTEIN LIGD"/>
    <property type="match status" value="1"/>
</dbReference>
<keyword evidence="17" id="KW-0464">Manganese</keyword>
<evidence type="ECO:0000256" key="12">
    <source>
        <dbReference type="ARBA" id="ARBA00022840"/>
    </source>
</evidence>
<dbReference type="Gene3D" id="3.90.920.10">
    <property type="entry name" value="DNA primase, PRIM domain"/>
    <property type="match status" value="1"/>
</dbReference>
<evidence type="ECO:0000256" key="1">
    <source>
        <dbReference type="ARBA" id="ARBA00001936"/>
    </source>
</evidence>
<keyword evidence="7" id="KW-0479">Metal-binding</keyword>
<evidence type="ECO:0000256" key="13">
    <source>
        <dbReference type="ARBA" id="ARBA00022932"/>
    </source>
</evidence>
<keyword evidence="6" id="KW-0540">Nuclease</keyword>
<keyword evidence="8" id="KW-0547">Nucleotide-binding</keyword>
<keyword evidence="25" id="KW-1185">Reference proteome</keyword>
<keyword evidence="14" id="KW-0238">DNA-binding</keyword>
<organism evidence="24 25">
    <name type="scientific">Solibacillus isronensis B3W22</name>
    <dbReference type="NCBI Taxonomy" id="1224748"/>
    <lineage>
        <taxon>Bacteria</taxon>
        <taxon>Bacillati</taxon>
        <taxon>Bacillota</taxon>
        <taxon>Bacilli</taxon>
        <taxon>Bacillales</taxon>
        <taxon>Caryophanaceae</taxon>
        <taxon>Solibacillus</taxon>
    </lineage>
</organism>
<evidence type="ECO:0000256" key="20">
    <source>
        <dbReference type="ARBA" id="ARBA00034003"/>
    </source>
</evidence>
<dbReference type="InterPro" id="IPR052171">
    <property type="entry name" value="NHEJ_LigD"/>
</dbReference>
<evidence type="ECO:0000313" key="24">
    <source>
        <dbReference type="EMBL" id="EKB44492.1"/>
    </source>
</evidence>
<gene>
    <name evidence="24" type="ORF">B857_02594</name>
</gene>
<comment type="cofactor">
    <cofactor evidence="1">
        <name>Mn(2+)</name>
        <dbReference type="ChEBI" id="CHEBI:29035"/>
    </cofactor>
</comment>